<comment type="caution">
    <text evidence="1">The sequence shown here is derived from an EMBL/GenBank/DDBJ whole genome shotgun (WGS) entry which is preliminary data.</text>
</comment>
<keyword evidence="2" id="KW-1185">Reference proteome</keyword>
<dbReference type="Proteomes" id="UP000657918">
    <property type="component" value="Unassembled WGS sequence"/>
</dbReference>
<dbReference type="AlphaFoldDB" id="A0A835JGX2"/>
<accession>A0A835JGX2</accession>
<evidence type="ECO:0000313" key="2">
    <source>
        <dbReference type="Proteomes" id="UP000657918"/>
    </source>
</evidence>
<evidence type="ECO:0000313" key="1">
    <source>
        <dbReference type="EMBL" id="KAF9671012.1"/>
    </source>
</evidence>
<protein>
    <submittedName>
        <fullName evidence="1">Uncharacterized protein</fullName>
    </submittedName>
</protein>
<gene>
    <name evidence="1" type="ORF">SADUNF_Sadunf12G0002500</name>
</gene>
<name>A0A835JGX2_9ROSI</name>
<organism evidence="1 2">
    <name type="scientific">Salix dunnii</name>
    <dbReference type="NCBI Taxonomy" id="1413687"/>
    <lineage>
        <taxon>Eukaryota</taxon>
        <taxon>Viridiplantae</taxon>
        <taxon>Streptophyta</taxon>
        <taxon>Embryophyta</taxon>
        <taxon>Tracheophyta</taxon>
        <taxon>Spermatophyta</taxon>
        <taxon>Magnoliopsida</taxon>
        <taxon>eudicotyledons</taxon>
        <taxon>Gunneridae</taxon>
        <taxon>Pentapetalae</taxon>
        <taxon>rosids</taxon>
        <taxon>fabids</taxon>
        <taxon>Malpighiales</taxon>
        <taxon>Salicaceae</taxon>
        <taxon>Saliceae</taxon>
        <taxon>Salix</taxon>
    </lineage>
</organism>
<sequence length="253" mass="29075">MPESTDQVVLQKTHLVKGRFLRRALAIVRNKLIFEDIMLVWNTMFELTLYRLSSLLNAMIANFLYTGNDLLEAQMRKGSGDWRAGIRRVKFLNVGFYSSPVALDVSDEYKFFRAFGDSKFHDLELRAQHQLLISAASVIAAGLARTAQHHLQRRKNPPLKDLWNPAFSISNYHTLIKQNRSCNDKRYKCIIHKTAVEHAVPWVERKGPVGRVGPRAITARQLTLIRYLPETQVPTFHLILPLTLRLRTSFPAV</sequence>
<reference evidence="1 2" key="1">
    <citation type="submission" date="2020-10" db="EMBL/GenBank/DDBJ databases">
        <title>Plant Genome Project.</title>
        <authorList>
            <person name="Zhang R.-G."/>
        </authorList>
    </citation>
    <scope>NUCLEOTIDE SEQUENCE [LARGE SCALE GENOMIC DNA]</scope>
    <source>
        <strain evidence="1">FAFU-HL-1</strain>
        <tissue evidence="1">Leaf</tissue>
    </source>
</reference>
<dbReference type="EMBL" id="JADGMS010000012">
    <property type="protein sequence ID" value="KAF9671012.1"/>
    <property type="molecule type" value="Genomic_DNA"/>
</dbReference>
<proteinExistence type="predicted"/>